<dbReference type="AlphaFoldDB" id="F3KNF0"/>
<proteinExistence type="predicted"/>
<dbReference type="PANTHER" id="PTHR38816">
    <property type="entry name" value="EXOSOME SUBUNIT, DUF54 FAMILY-RELATED"/>
    <property type="match status" value="1"/>
</dbReference>
<dbReference type="Gene3D" id="3.30.1440.10">
    <property type="match status" value="1"/>
</dbReference>
<dbReference type="Pfam" id="PF01877">
    <property type="entry name" value="RNA_binding"/>
    <property type="match status" value="1"/>
</dbReference>
<protein>
    <recommendedName>
        <fullName evidence="2">Exosome subunit</fullName>
    </recommendedName>
</protein>
<dbReference type="InterPro" id="IPR022803">
    <property type="entry name" value="Ribosomal_uL5_dom_sf"/>
</dbReference>
<dbReference type="InterPro" id="IPR002739">
    <property type="entry name" value="PAB1135-like"/>
</dbReference>
<dbReference type="STRING" id="886738.Nlim_1905"/>
<organism evidence="1">
    <name type="scientific">Candidatus Nitrosarchaeum limnium SFB1</name>
    <dbReference type="NCBI Taxonomy" id="886738"/>
    <lineage>
        <taxon>Archaea</taxon>
        <taxon>Nitrososphaerota</taxon>
        <taxon>Nitrososphaeria</taxon>
        <taxon>Nitrosopumilales</taxon>
        <taxon>Nitrosopumilaceae</taxon>
        <taxon>Nitrosarchaeum</taxon>
    </lineage>
</organism>
<dbReference type="EMBL" id="AEGP01000066">
    <property type="protein sequence ID" value="EGG41099.1"/>
    <property type="molecule type" value="Genomic_DNA"/>
</dbReference>
<gene>
    <name evidence="1" type="ORF">Nlim_1905</name>
</gene>
<evidence type="ECO:0008006" key="2">
    <source>
        <dbReference type="Google" id="ProtNLM"/>
    </source>
</evidence>
<comment type="caution">
    <text evidence="1">The sequence shown here is derived from an EMBL/GenBank/DDBJ whole genome shotgun (WGS) entry which is preliminary data.</text>
</comment>
<dbReference type="Proteomes" id="UP000004348">
    <property type="component" value="Chromosome"/>
</dbReference>
<evidence type="ECO:0000313" key="1">
    <source>
        <dbReference type="EMBL" id="EGG41099.1"/>
    </source>
</evidence>
<accession>F3KNF0</accession>
<dbReference type="HOGENOM" id="CLU_131306_1_1_2"/>
<name>F3KNF0_9ARCH</name>
<sequence length="141" mass="16518">MVYKLEVTIDVIIHATEDISKFLKSFEDMFELKDIFTVNQTTGHFENPITLLNANFGKNQAQYFVERFVGSLSSEQKKELVEQIEERTVDSRFHIRLDKQEFIKGNLAFKEKDTIKIKIHTPIYNKKDTVKIFSDILQNAN</sequence>
<dbReference type="PANTHER" id="PTHR38816:SF1">
    <property type="entry name" value="EXOSOME SUBUNIT"/>
    <property type="match status" value="1"/>
</dbReference>
<dbReference type="SUPFAM" id="SSF55282">
    <property type="entry name" value="RL5-like"/>
    <property type="match status" value="1"/>
</dbReference>
<dbReference type="PATRIC" id="fig|886738.10.peg.2037"/>
<reference evidence="1" key="1">
    <citation type="journal article" date="2011" name="PLoS ONE">
        <title>Genome of a low-salinity ammonia-oxidizing archaeon determined by single-cell and metagenomic analysis.</title>
        <authorList>
            <person name="Blainey P.C."/>
            <person name="Mosier A.C."/>
            <person name="Potanina A."/>
            <person name="Francis C.A."/>
            <person name="Quake S.R."/>
        </authorList>
    </citation>
    <scope>NUCLEOTIDE SEQUENCE [LARGE SCALE GENOMIC DNA]</scope>
    <source>
        <strain evidence="1">SFB1</strain>
    </source>
</reference>